<comment type="subcellular location">
    <subcellularLocation>
        <location evidence="1">Vacuole membrane</location>
        <topology evidence="1">Single-pass type II membrane protein</topology>
    </subcellularLocation>
</comment>
<dbReference type="AlphaFoldDB" id="A0A1E3JIH4"/>
<keyword evidence="14" id="KW-0732">Signal</keyword>
<evidence type="ECO:0000256" key="5">
    <source>
        <dbReference type="ARBA" id="ARBA00022554"/>
    </source>
</evidence>
<evidence type="ECO:0000256" key="8">
    <source>
        <dbReference type="ARBA" id="ARBA00022968"/>
    </source>
</evidence>
<sequence length="673" mass="76491">MRSTLLAGLLALTLSALHAEAAPSLEQKPLGAKESSLQGAVQDKAMKKRSLKGRFLHITDIHPDPHYQFKATVASGCHQREKKKKKKGKKGKGKEVEEQEEQDYDVSIVDKEDLAGKYGTANSVCDCPLSLVNVTFDWLKKEWADEIDFVVWTGDNARHDIDRNRPRTPNEIFNLNHMIVGKMLDTFGKDMPIVPSIGNNDIYPHNVLSAGPSRITSEFLSIWKRFIPPEASHVFERGAYFSSEVIPDKLAVISLNTLFWYDSNTLVDGCGDHSNDPGALEMDWLEVQLSNFRQRGMQVWMTGHVPPHMGHYYDNCYLRYGDLALRYQDTIVGHLFGHMNIDHFFFIDVDELEATSNLLPLSPSNASIQSYGPYLPNSYSPSGRYTIQGRSGAKSLEQELKKDFGEMPGPRVLKLKDYAVMNVAPSVIPTYYPGIRVFSYNITGAEDDFRGLYEPTDKQEEDEEELGEEEGDDTTDTLFSDSREEEDSSLLSTLKRKGGHRHKKTKDDCSLPENEDKPHCTFKHKPRHYSKHSPSRKNGPLSPLGFVQFYLPDLSKKSVKKGKKEPEWKVEYTTYKVKDLVPKGNLTQPVPVPFHLLPSYDPAVFQRPKNKAEHKEVAKKKDKFNKALKKVTPYRMKDLTVGSWIKLARMLVLEKKRWSKFAELMLVSTEADD</sequence>
<dbReference type="Gene3D" id="3.60.21.10">
    <property type="match status" value="1"/>
</dbReference>
<evidence type="ECO:0000256" key="13">
    <source>
        <dbReference type="SAM" id="MobiDB-lite"/>
    </source>
</evidence>
<feature type="compositionally biased region" description="Basic and acidic residues" evidence="13">
    <location>
        <begin position="505"/>
        <end position="519"/>
    </location>
</feature>
<dbReference type="Pfam" id="PF00149">
    <property type="entry name" value="Metallophos"/>
    <property type="match status" value="1"/>
</dbReference>
<dbReference type="GO" id="GO:0000324">
    <property type="term" value="C:fungal-type vacuole"/>
    <property type="evidence" value="ECO:0007669"/>
    <property type="project" value="TreeGrafter"/>
</dbReference>
<keyword evidence="8" id="KW-0735">Signal-anchor</keyword>
<feature type="compositionally biased region" description="Basic residues" evidence="13">
    <location>
        <begin position="494"/>
        <end position="504"/>
    </location>
</feature>
<reference evidence="16 17" key="1">
    <citation type="submission" date="2016-06" db="EMBL/GenBank/DDBJ databases">
        <title>Evolution of pathogenesis and genome organization in the Tremellales.</title>
        <authorList>
            <person name="Cuomo C."/>
            <person name="Litvintseva A."/>
            <person name="Heitman J."/>
            <person name="Chen Y."/>
            <person name="Sun S."/>
            <person name="Springer D."/>
            <person name="Dromer F."/>
            <person name="Young S."/>
            <person name="Zeng Q."/>
            <person name="Chapman S."/>
            <person name="Gujja S."/>
            <person name="Saif S."/>
            <person name="Birren B."/>
        </authorList>
    </citation>
    <scope>NUCLEOTIDE SEQUENCE [LARGE SCALE GENOMIC DNA]</scope>
    <source>
        <strain evidence="16 17">CBS 7118</strain>
    </source>
</reference>
<keyword evidence="9" id="KW-1133">Transmembrane helix</keyword>
<keyword evidence="6" id="KW-0812">Transmembrane</keyword>
<evidence type="ECO:0000256" key="2">
    <source>
        <dbReference type="ARBA" id="ARBA00010399"/>
    </source>
</evidence>
<gene>
    <name evidence="16" type="ORF">L198_02956</name>
</gene>
<protein>
    <recommendedName>
        <fullName evidence="4 12">Endopolyphosphatase</fullName>
        <ecNumber evidence="3 12">3.6.1.10</ecNumber>
    </recommendedName>
</protein>
<dbReference type="InterPro" id="IPR012358">
    <property type="entry name" value="EndopolyPtase_N1"/>
</dbReference>
<dbReference type="RefSeq" id="XP_019032827.1">
    <property type="nucleotide sequence ID" value="XM_019175095.1"/>
</dbReference>
<dbReference type="EC" id="3.6.1.10" evidence="3 12"/>
<dbReference type="SUPFAM" id="SSF56300">
    <property type="entry name" value="Metallo-dependent phosphatases"/>
    <property type="match status" value="1"/>
</dbReference>
<proteinExistence type="inferred from homology"/>
<evidence type="ECO:0000256" key="11">
    <source>
        <dbReference type="ARBA" id="ARBA00023180"/>
    </source>
</evidence>
<accession>A0A1E3JIH4</accession>
<dbReference type="InterPro" id="IPR041805">
    <property type="entry name" value="ASMase/PPN1_MPP"/>
</dbReference>
<evidence type="ECO:0000256" key="9">
    <source>
        <dbReference type="ARBA" id="ARBA00022989"/>
    </source>
</evidence>
<keyword evidence="7 12" id="KW-0378">Hydrolase</keyword>
<feature type="chain" id="PRO_5009130384" description="Endopolyphosphatase" evidence="14">
    <location>
        <begin position="22"/>
        <end position="673"/>
    </location>
</feature>
<dbReference type="PIRSF" id="PIRSF027093">
    <property type="entry name" value="EndopolyPtase_N1"/>
    <property type="match status" value="1"/>
</dbReference>
<comment type="function">
    <text evidence="12">Catalyzes the hydrolysis of inorganic polyphosphate (polyP) chains of many hundreds of phosphate residues into shorter lengths.</text>
</comment>
<evidence type="ECO:0000256" key="1">
    <source>
        <dbReference type="ARBA" id="ARBA00004576"/>
    </source>
</evidence>
<dbReference type="InterPro" id="IPR004843">
    <property type="entry name" value="Calcineurin-like_PHP"/>
</dbReference>
<feature type="signal peptide" evidence="14">
    <location>
        <begin position="1"/>
        <end position="21"/>
    </location>
</feature>
<evidence type="ECO:0000259" key="15">
    <source>
        <dbReference type="Pfam" id="PF00149"/>
    </source>
</evidence>
<feature type="region of interest" description="Disordered" evidence="13">
    <location>
        <begin position="456"/>
        <end position="542"/>
    </location>
</feature>
<dbReference type="PANTHER" id="PTHR10340">
    <property type="entry name" value="SPHINGOMYELIN PHOSPHODIESTERASE"/>
    <property type="match status" value="1"/>
</dbReference>
<evidence type="ECO:0000256" key="4">
    <source>
        <dbReference type="ARBA" id="ARBA00014458"/>
    </source>
</evidence>
<dbReference type="OrthoDB" id="348678at2759"/>
<feature type="compositionally biased region" description="Acidic residues" evidence="13">
    <location>
        <begin position="459"/>
        <end position="475"/>
    </location>
</feature>
<keyword evidence="11" id="KW-0325">Glycoprotein</keyword>
<dbReference type="InterPro" id="IPR029052">
    <property type="entry name" value="Metallo-depent_PP-like"/>
</dbReference>
<feature type="domain" description="Calcineurin-like phosphoesterase" evidence="15">
    <location>
        <begin position="54"/>
        <end position="338"/>
    </location>
</feature>
<comment type="catalytic activity">
    <reaction evidence="12">
        <text>[phosphate](n+1) + n H2O = (n+1) phosphate + n H(+)</text>
        <dbReference type="Rhea" id="RHEA:22452"/>
        <dbReference type="Rhea" id="RHEA-COMP:14280"/>
        <dbReference type="ChEBI" id="CHEBI:15377"/>
        <dbReference type="ChEBI" id="CHEBI:15378"/>
        <dbReference type="ChEBI" id="CHEBI:16838"/>
        <dbReference type="ChEBI" id="CHEBI:43474"/>
        <dbReference type="EC" id="3.6.1.10"/>
    </reaction>
</comment>
<feature type="region of interest" description="Disordered" evidence="13">
    <location>
        <begin position="78"/>
        <end position="102"/>
    </location>
</feature>
<feature type="compositionally biased region" description="Basic residues" evidence="13">
    <location>
        <begin position="520"/>
        <end position="535"/>
    </location>
</feature>
<evidence type="ECO:0000256" key="3">
    <source>
        <dbReference type="ARBA" id="ARBA00012459"/>
    </source>
</evidence>
<name>A0A1E3JIH4_9TREE</name>
<dbReference type="CDD" id="cd00842">
    <property type="entry name" value="MPP_ASMase"/>
    <property type="match status" value="1"/>
</dbReference>
<keyword evidence="5 12" id="KW-0926">Vacuole</keyword>
<evidence type="ECO:0000313" key="16">
    <source>
        <dbReference type="EMBL" id="ODO00635.1"/>
    </source>
</evidence>
<evidence type="ECO:0000256" key="7">
    <source>
        <dbReference type="ARBA" id="ARBA00022801"/>
    </source>
</evidence>
<evidence type="ECO:0000256" key="6">
    <source>
        <dbReference type="ARBA" id="ARBA00022692"/>
    </source>
</evidence>
<dbReference type="GO" id="GO:0008081">
    <property type="term" value="F:phosphoric diester hydrolase activity"/>
    <property type="evidence" value="ECO:0007669"/>
    <property type="project" value="TreeGrafter"/>
</dbReference>
<dbReference type="GO" id="GO:0000298">
    <property type="term" value="F:endopolyphosphatase activity"/>
    <property type="evidence" value="ECO:0007669"/>
    <property type="project" value="UniProtKB-EC"/>
</dbReference>
<keyword evidence="17" id="KW-1185">Reference proteome</keyword>
<keyword evidence="10 12" id="KW-0472">Membrane</keyword>
<organism evidence="16 17">
    <name type="scientific">Cryptococcus wingfieldii CBS 7118</name>
    <dbReference type="NCBI Taxonomy" id="1295528"/>
    <lineage>
        <taxon>Eukaryota</taxon>
        <taxon>Fungi</taxon>
        <taxon>Dikarya</taxon>
        <taxon>Basidiomycota</taxon>
        <taxon>Agaricomycotina</taxon>
        <taxon>Tremellomycetes</taxon>
        <taxon>Tremellales</taxon>
        <taxon>Cryptococcaceae</taxon>
        <taxon>Cryptococcus</taxon>
    </lineage>
</organism>
<dbReference type="Proteomes" id="UP000094819">
    <property type="component" value="Unassembled WGS sequence"/>
</dbReference>
<evidence type="ECO:0000256" key="10">
    <source>
        <dbReference type="ARBA" id="ARBA00023136"/>
    </source>
</evidence>
<dbReference type="GO" id="GO:0005774">
    <property type="term" value="C:vacuolar membrane"/>
    <property type="evidence" value="ECO:0007669"/>
    <property type="project" value="UniProtKB-SubCell"/>
</dbReference>
<dbReference type="GO" id="GO:0004309">
    <property type="term" value="F:exopolyphosphatase activity"/>
    <property type="evidence" value="ECO:0007669"/>
    <property type="project" value="TreeGrafter"/>
</dbReference>
<feature type="compositionally biased region" description="Basic residues" evidence="13">
    <location>
        <begin position="80"/>
        <end position="92"/>
    </location>
</feature>
<comment type="caution">
    <text evidence="16">The sequence shown here is derived from an EMBL/GenBank/DDBJ whole genome shotgun (WGS) entry which is preliminary data.</text>
</comment>
<dbReference type="GO" id="GO:0005615">
    <property type="term" value="C:extracellular space"/>
    <property type="evidence" value="ECO:0007669"/>
    <property type="project" value="TreeGrafter"/>
</dbReference>
<dbReference type="GeneID" id="30192169"/>
<comment type="similarity">
    <text evidence="2">Belongs to the endopolyphosphatase PPN1 family.</text>
</comment>
<evidence type="ECO:0000256" key="12">
    <source>
        <dbReference type="PIRNR" id="PIRNR027093"/>
    </source>
</evidence>
<evidence type="ECO:0000313" key="17">
    <source>
        <dbReference type="Proteomes" id="UP000094819"/>
    </source>
</evidence>
<dbReference type="EMBL" id="AWGH01000007">
    <property type="protein sequence ID" value="ODO00635.1"/>
    <property type="molecule type" value="Genomic_DNA"/>
</dbReference>
<dbReference type="GO" id="GO:0006798">
    <property type="term" value="P:polyphosphate catabolic process"/>
    <property type="evidence" value="ECO:0007669"/>
    <property type="project" value="TreeGrafter"/>
</dbReference>
<evidence type="ECO:0000256" key="14">
    <source>
        <dbReference type="SAM" id="SignalP"/>
    </source>
</evidence>
<dbReference type="PANTHER" id="PTHR10340:SF55">
    <property type="entry name" value="ENDOPOLYPHOSPHATASE"/>
    <property type="match status" value="1"/>
</dbReference>